<protein>
    <recommendedName>
        <fullName evidence="1">Methyltransferase type 11 domain-containing protein</fullName>
    </recommendedName>
</protein>
<evidence type="ECO:0000313" key="2">
    <source>
        <dbReference type="EMBL" id="PJF31954.1"/>
    </source>
</evidence>
<dbReference type="EMBL" id="PGTK01000002">
    <property type="protein sequence ID" value="PJF31954.1"/>
    <property type="molecule type" value="Genomic_DNA"/>
</dbReference>
<dbReference type="CDD" id="cd02440">
    <property type="entry name" value="AdoMet_MTases"/>
    <property type="match status" value="1"/>
</dbReference>
<dbReference type="GO" id="GO:0008757">
    <property type="term" value="F:S-adenosylmethionine-dependent methyltransferase activity"/>
    <property type="evidence" value="ECO:0007669"/>
    <property type="project" value="InterPro"/>
</dbReference>
<accession>A0A2M8P326</accession>
<evidence type="ECO:0000313" key="3">
    <source>
        <dbReference type="Proteomes" id="UP000228921"/>
    </source>
</evidence>
<evidence type="ECO:0000259" key="1">
    <source>
        <dbReference type="Pfam" id="PF08241"/>
    </source>
</evidence>
<dbReference type="SUPFAM" id="SSF53335">
    <property type="entry name" value="S-adenosyl-L-methionine-dependent methyltransferases"/>
    <property type="match status" value="1"/>
</dbReference>
<dbReference type="AlphaFoldDB" id="A0A2M8P326"/>
<comment type="caution">
    <text evidence="2">The sequence shown here is derived from an EMBL/GenBank/DDBJ whole genome shotgun (WGS) entry which is preliminary data.</text>
</comment>
<dbReference type="InterPro" id="IPR029063">
    <property type="entry name" value="SAM-dependent_MTases_sf"/>
</dbReference>
<feature type="domain" description="Methyltransferase type 11" evidence="1">
    <location>
        <begin position="52"/>
        <end position="144"/>
    </location>
</feature>
<sequence>MTRPNPSQPAICDYEGSTYRTDFWEGKGREYEDAVERLVLRRFLPRTGRRYVDFGAGFGRLIDEAAGFDEIVVMDYSRTMLQEAQARLGRSERFIYVTADLYRLPFAANAFDAALLCRVVHHLADPLAAFRQIRASMAGGSTFVLEFANKLNLKAILRYALRRQAWSPYSREPIEFVRLNFDFHPADMREKLIAAGFTPRRRAATSWLRLGLFKRLLPLRLMVALDRLLQPLGGMFPHAPQIFVENRVAGAQGALVERDQLFKCPLTGAPLRREGDLLVSTEGNPRWAIRDGIYDLKEPVAQP</sequence>
<dbReference type="Proteomes" id="UP000228921">
    <property type="component" value="Unassembled WGS sequence"/>
</dbReference>
<name>A0A2M8P326_9CHLR</name>
<dbReference type="InterPro" id="IPR013216">
    <property type="entry name" value="Methyltransf_11"/>
</dbReference>
<organism evidence="2 3">
    <name type="scientific">Candidatus Thermofonsia Clade 1 bacterium</name>
    <dbReference type="NCBI Taxonomy" id="2364210"/>
    <lineage>
        <taxon>Bacteria</taxon>
        <taxon>Bacillati</taxon>
        <taxon>Chloroflexota</taxon>
        <taxon>Candidatus Thermofontia</taxon>
        <taxon>Candidatus Thermofonsia Clade 1</taxon>
    </lineage>
</organism>
<dbReference type="PANTHER" id="PTHR43464:SF83">
    <property type="entry name" value="MALONYL-[ACYL-CARRIER PROTEIN] O-METHYLTRANSFERASE"/>
    <property type="match status" value="1"/>
</dbReference>
<dbReference type="Gene3D" id="3.40.50.150">
    <property type="entry name" value="Vaccinia Virus protein VP39"/>
    <property type="match status" value="1"/>
</dbReference>
<reference evidence="2 3" key="1">
    <citation type="submission" date="2017-11" db="EMBL/GenBank/DDBJ databases">
        <title>Evolution of Phototrophy in the Chloroflexi Phylum Driven by Horizontal Gene Transfer.</title>
        <authorList>
            <person name="Ward L.M."/>
            <person name="Hemp J."/>
            <person name="Shih P.M."/>
            <person name="Mcglynn S.E."/>
            <person name="Fischer W."/>
        </authorList>
    </citation>
    <scope>NUCLEOTIDE SEQUENCE [LARGE SCALE GENOMIC DNA]</scope>
    <source>
        <strain evidence="2">CP2_2F</strain>
    </source>
</reference>
<gene>
    <name evidence="2" type="ORF">CUN51_03160</name>
</gene>
<dbReference type="PANTHER" id="PTHR43464">
    <property type="entry name" value="METHYLTRANSFERASE"/>
    <property type="match status" value="1"/>
</dbReference>
<dbReference type="Pfam" id="PF08241">
    <property type="entry name" value="Methyltransf_11"/>
    <property type="match status" value="1"/>
</dbReference>
<proteinExistence type="predicted"/>